<feature type="chain" id="PRO_5045939268" evidence="1">
    <location>
        <begin position="20"/>
        <end position="424"/>
    </location>
</feature>
<dbReference type="CDD" id="cd01450">
    <property type="entry name" value="vWFA_subfamily_ECM"/>
    <property type="match status" value="1"/>
</dbReference>
<dbReference type="GeneID" id="101857484"/>
<keyword evidence="3" id="KW-1185">Reference proteome</keyword>
<dbReference type="PRINTS" id="PR00453">
    <property type="entry name" value="VWFADOMAIN"/>
</dbReference>
<dbReference type="PANTHER" id="PTHR24020">
    <property type="entry name" value="COLLAGEN ALPHA"/>
    <property type="match status" value="1"/>
</dbReference>
<feature type="domain" description="VWFA" evidence="2">
    <location>
        <begin position="231"/>
        <end position="406"/>
    </location>
</feature>
<dbReference type="SMART" id="SM00327">
    <property type="entry name" value="VWA"/>
    <property type="match status" value="2"/>
</dbReference>
<dbReference type="Gene3D" id="3.40.50.410">
    <property type="entry name" value="von Willebrand factor, type A domain"/>
    <property type="match status" value="2"/>
</dbReference>
<evidence type="ECO:0000313" key="3">
    <source>
        <dbReference type="Proteomes" id="UP000694888"/>
    </source>
</evidence>
<dbReference type="PANTHER" id="PTHR24020:SF20">
    <property type="entry name" value="PH DOMAIN-CONTAINING PROTEIN"/>
    <property type="match status" value="1"/>
</dbReference>
<dbReference type="Proteomes" id="UP000694888">
    <property type="component" value="Unplaced"/>
</dbReference>
<dbReference type="SUPFAM" id="SSF53300">
    <property type="entry name" value="vWA-like"/>
    <property type="match status" value="2"/>
</dbReference>
<protein>
    <submittedName>
        <fullName evidence="4">Cartilage matrix protein</fullName>
    </submittedName>
</protein>
<evidence type="ECO:0000313" key="4">
    <source>
        <dbReference type="RefSeq" id="XP_005097977.1"/>
    </source>
</evidence>
<feature type="signal peptide" evidence="1">
    <location>
        <begin position="1"/>
        <end position="19"/>
    </location>
</feature>
<gene>
    <name evidence="4" type="primary">LOC101857484</name>
</gene>
<dbReference type="InterPro" id="IPR050525">
    <property type="entry name" value="ECM_Assembly_Org"/>
</dbReference>
<accession>A0ABM0JNR0</accession>
<reference evidence="4" key="1">
    <citation type="submission" date="2025-08" db="UniProtKB">
        <authorList>
            <consortium name="RefSeq"/>
        </authorList>
    </citation>
    <scope>IDENTIFICATION</scope>
</reference>
<evidence type="ECO:0000259" key="2">
    <source>
        <dbReference type="PROSITE" id="PS50234"/>
    </source>
</evidence>
<keyword evidence="1" id="KW-0732">Signal</keyword>
<proteinExistence type="predicted"/>
<dbReference type="InterPro" id="IPR002035">
    <property type="entry name" value="VWF_A"/>
</dbReference>
<dbReference type="PROSITE" id="PS50234">
    <property type="entry name" value="VWFA"/>
    <property type="match status" value="2"/>
</dbReference>
<organism evidence="3 4">
    <name type="scientific">Aplysia californica</name>
    <name type="common">California sea hare</name>
    <dbReference type="NCBI Taxonomy" id="6500"/>
    <lineage>
        <taxon>Eukaryota</taxon>
        <taxon>Metazoa</taxon>
        <taxon>Spiralia</taxon>
        <taxon>Lophotrochozoa</taxon>
        <taxon>Mollusca</taxon>
        <taxon>Gastropoda</taxon>
        <taxon>Heterobranchia</taxon>
        <taxon>Euthyneura</taxon>
        <taxon>Tectipleura</taxon>
        <taxon>Aplysiida</taxon>
        <taxon>Aplysioidea</taxon>
        <taxon>Aplysiidae</taxon>
        <taxon>Aplysia</taxon>
    </lineage>
</organism>
<feature type="domain" description="VWFA" evidence="2">
    <location>
        <begin position="29"/>
        <end position="201"/>
    </location>
</feature>
<name>A0ABM0JNR0_APLCA</name>
<dbReference type="Pfam" id="PF00092">
    <property type="entry name" value="VWA"/>
    <property type="match status" value="2"/>
</dbReference>
<sequence length="424" mass="46643">MLKASLVLCFLAALGGAQGVNISCNQPTDVMFLLDNSESISPVNFEKMITFVKEQVARYNIGLTDTRIAAITFSRSAYLEFALGAYNTLAEVEHAFDQVRRGKWRDTMTYAGLNYARFRMTSFGRREVPRILITITDGVSNNRTETARVANMTRQAGIEIFVIGVGSLDKVQLKEIASEPFSDHLFTVTGFPQLSSISGLVRQKTCLDTDPTDKPSDQAAAEKACHQKPAEVVFVLDMSSSIFMLDFKKQLAFVSNLVKLFDIGRNKTRVAVVSFSTNATVEFHLDEFYEQKGVRDHVETILYTGGGTNTDDALKLVKNSVLTPKHGVRSNVPHVVIVITDGRSHNSSDTRAQAEALKNSGIFMFAIGVGPYVDDQELEAIASAPSENFMFKITGYDELLSIKSTLALRACEAGSRSGRQIDAE</sequence>
<evidence type="ECO:0000256" key="1">
    <source>
        <dbReference type="SAM" id="SignalP"/>
    </source>
</evidence>
<dbReference type="RefSeq" id="XP_005097977.1">
    <property type="nucleotide sequence ID" value="XM_005097920.2"/>
</dbReference>
<dbReference type="InterPro" id="IPR036465">
    <property type="entry name" value="vWFA_dom_sf"/>
</dbReference>